<reference evidence="1" key="1">
    <citation type="submission" date="2021-02" db="EMBL/GenBank/DDBJ databases">
        <authorList>
            <person name="Syme A R."/>
            <person name="Syme A R."/>
            <person name="Moolhuijzen P."/>
        </authorList>
    </citation>
    <scope>NUCLEOTIDE SEQUENCE</scope>
    <source>
        <strain evidence="1">W1-1</strain>
    </source>
</reference>
<dbReference type="AlphaFoldDB" id="A0A6S6WPD7"/>
<sequence>MPRANINAEIPSYEEAVMAAPRSLHSSESSQDFQSPVAWERRNSADSCILSSSPLSELPPAYAVVDEKATTFTIYGTMIHTPNAPAYQLSSFLDSRVDTLKLRRLRPEEVTFLQSGTGTISFDHSSVLYEAQDPPFLTNDYYIEGQHRSTLPGVLHMSFGIRRWHVAHIPIPNRRPIALMTCGKRGGLKQTIKQRKNEMEPSVWKDTDGNVIATEVMKMCHGGKMPTIELRPDLDQTCRELILALWVSRLWIAFGCKPQPI</sequence>
<evidence type="ECO:0000313" key="1">
    <source>
        <dbReference type="EMBL" id="CAE7212134.1"/>
    </source>
</evidence>
<organism evidence="1 2">
    <name type="scientific">Pyrenophora teres f. teres</name>
    <dbReference type="NCBI Taxonomy" id="97479"/>
    <lineage>
        <taxon>Eukaryota</taxon>
        <taxon>Fungi</taxon>
        <taxon>Dikarya</taxon>
        <taxon>Ascomycota</taxon>
        <taxon>Pezizomycotina</taxon>
        <taxon>Dothideomycetes</taxon>
        <taxon>Pleosporomycetidae</taxon>
        <taxon>Pleosporales</taxon>
        <taxon>Pleosporineae</taxon>
        <taxon>Pleosporaceae</taxon>
        <taxon>Pyrenophora</taxon>
    </lineage>
</organism>
<dbReference type="EMBL" id="HG992986">
    <property type="protein sequence ID" value="CAE7212134.1"/>
    <property type="molecule type" value="Genomic_DNA"/>
</dbReference>
<proteinExistence type="predicted"/>
<dbReference type="Proteomes" id="UP000472372">
    <property type="component" value="Chromosome 10"/>
</dbReference>
<accession>A0A6S6WPD7</accession>
<protein>
    <submittedName>
        <fullName evidence="1">Uncharacterized protein</fullName>
    </submittedName>
</protein>
<evidence type="ECO:0000313" key="2">
    <source>
        <dbReference type="Proteomes" id="UP000472372"/>
    </source>
</evidence>
<gene>
    <name evidence="1" type="ORF">PTTW11_10260</name>
</gene>
<name>A0A6S6WPD7_9PLEO</name>